<name>A0A8H6CES3_9LECA</name>
<dbReference type="GeneID" id="59329555"/>
<gene>
    <name evidence="3" type="ORF">HO133_001139</name>
</gene>
<keyword evidence="2" id="KW-0812">Transmembrane</keyword>
<keyword evidence="4" id="KW-1185">Reference proteome</keyword>
<accession>A0A8H6CES3</accession>
<sequence>MSSNTVDKWLDALRFENYRLQFRPHPIDAEEIRSQIQALEARPVATIAHGDFDTLLHKLDSLKEDLASVEQTIELLSQIRELRGQIREKGFLAYDVDQAGEVIDNLHFRSEKNKMDQRQRQWRHLASLRRVWPEADAARRKGIVQLLGTYSKRRFLCGATNLRIGTVTRIGRWASRMRRTSRSKEIRRPEHPITRFLKRLYVQPQHIFKRLISDAERVYVFLMYPHLVLVLATLLWLPFHPLTTTALDVARHGPIATASNRTQGKSNLKLTPSAGFPNKTLAPSRNFISYHVPHSPTTLQFHSFGSSIPVDELLQTVALAVGVIFKYLNKGEGRTPIATGVFVFTHEFRNHDELEIIVGDFREIGRPMTYNALFDVVRGVGEFMIVPGHKTQEVEFEAEILGLGYVGTGHVDYKPAEVSTSRVA</sequence>
<evidence type="ECO:0000256" key="2">
    <source>
        <dbReference type="SAM" id="Phobius"/>
    </source>
</evidence>
<evidence type="ECO:0000313" key="4">
    <source>
        <dbReference type="Proteomes" id="UP000593566"/>
    </source>
</evidence>
<evidence type="ECO:0000313" key="3">
    <source>
        <dbReference type="EMBL" id="KAF6222053.1"/>
    </source>
</evidence>
<keyword evidence="2" id="KW-1133">Transmembrane helix</keyword>
<dbReference type="AlphaFoldDB" id="A0A8H6CES3"/>
<evidence type="ECO:0000256" key="1">
    <source>
        <dbReference type="SAM" id="Coils"/>
    </source>
</evidence>
<dbReference type="EMBL" id="JACCJB010000012">
    <property type="protein sequence ID" value="KAF6222053.1"/>
    <property type="molecule type" value="Genomic_DNA"/>
</dbReference>
<protein>
    <submittedName>
        <fullName evidence="3">Uncharacterized protein</fullName>
    </submittedName>
</protein>
<dbReference type="Proteomes" id="UP000593566">
    <property type="component" value="Unassembled WGS sequence"/>
</dbReference>
<dbReference type="RefSeq" id="XP_037151488.1">
    <property type="nucleotide sequence ID" value="XM_037292069.1"/>
</dbReference>
<feature type="coiled-coil region" evidence="1">
    <location>
        <begin position="52"/>
        <end position="79"/>
    </location>
</feature>
<reference evidence="3 4" key="1">
    <citation type="journal article" date="2020" name="Genomics">
        <title>Complete, high-quality genomes from long-read metagenomic sequencing of two wolf lichen thalli reveals enigmatic genome architecture.</title>
        <authorList>
            <person name="McKenzie S.K."/>
            <person name="Walston R.F."/>
            <person name="Allen J.L."/>
        </authorList>
    </citation>
    <scope>NUCLEOTIDE SEQUENCE [LARGE SCALE GENOMIC DNA]</scope>
    <source>
        <strain evidence="3">WasteWater1</strain>
    </source>
</reference>
<comment type="caution">
    <text evidence="3">The sequence shown here is derived from an EMBL/GenBank/DDBJ whole genome shotgun (WGS) entry which is preliminary data.</text>
</comment>
<keyword evidence="1" id="KW-0175">Coiled coil</keyword>
<proteinExistence type="predicted"/>
<feature type="transmembrane region" description="Helical" evidence="2">
    <location>
        <begin position="218"/>
        <end position="239"/>
    </location>
</feature>
<organism evidence="3 4">
    <name type="scientific">Letharia lupina</name>
    <dbReference type="NCBI Taxonomy" id="560253"/>
    <lineage>
        <taxon>Eukaryota</taxon>
        <taxon>Fungi</taxon>
        <taxon>Dikarya</taxon>
        <taxon>Ascomycota</taxon>
        <taxon>Pezizomycotina</taxon>
        <taxon>Lecanoromycetes</taxon>
        <taxon>OSLEUM clade</taxon>
        <taxon>Lecanoromycetidae</taxon>
        <taxon>Lecanorales</taxon>
        <taxon>Lecanorineae</taxon>
        <taxon>Parmeliaceae</taxon>
        <taxon>Letharia</taxon>
    </lineage>
</organism>
<keyword evidence="2" id="KW-0472">Membrane</keyword>